<proteinExistence type="predicted"/>
<organism evidence="1 2">
    <name type="scientific">Paramecium tetraurelia</name>
    <dbReference type="NCBI Taxonomy" id="5888"/>
    <lineage>
        <taxon>Eukaryota</taxon>
        <taxon>Sar</taxon>
        <taxon>Alveolata</taxon>
        <taxon>Ciliophora</taxon>
        <taxon>Intramacronucleata</taxon>
        <taxon>Oligohymenophorea</taxon>
        <taxon>Peniculida</taxon>
        <taxon>Parameciidae</taxon>
        <taxon>Paramecium</taxon>
    </lineage>
</organism>
<dbReference type="RefSeq" id="XP_001425597.1">
    <property type="nucleotide sequence ID" value="XM_001425560.2"/>
</dbReference>
<evidence type="ECO:0000313" key="1">
    <source>
        <dbReference type="EMBL" id="CAK58199.1"/>
    </source>
</evidence>
<dbReference type="HOGENOM" id="CLU_784037_0_0_1"/>
<dbReference type="OMA" id="AQFKSCE"/>
<keyword evidence="2" id="KW-1185">Reference proteome</keyword>
<protein>
    <submittedName>
        <fullName evidence="1">Uncharacterized protein</fullName>
    </submittedName>
</protein>
<dbReference type="KEGG" id="ptm:GSPATT00029235001"/>
<reference evidence="1 2" key="1">
    <citation type="journal article" date="2006" name="Nature">
        <title>Global trends of whole-genome duplications revealed by the ciliate Paramecium tetraurelia.</title>
        <authorList>
            <consortium name="Genoscope"/>
            <person name="Aury J.-M."/>
            <person name="Jaillon O."/>
            <person name="Duret L."/>
            <person name="Noel B."/>
            <person name="Jubin C."/>
            <person name="Porcel B.M."/>
            <person name="Segurens B."/>
            <person name="Daubin V."/>
            <person name="Anthouard V."/>
            <person name="Aiach N."/>
            <person name="Arnaiz O."/>
            <person name="Billaut A."/>
            <person name="Beisson J."/>
            <person name="Blanc I."/>
            <person name="Bouhouche K."/>
            <person name="Camara F."/>
            <person name="Duharcourt S."/>
            <person name="Guigo R."/>
            <person name="Gogendeau D."/>
            <person name="Katinka M."/>
            <person name="Keller A.-M."/>
            <person name="Kissmehl R."/>
            <person name="Klotz C."/>
            <person name="Koll F."/>
            <person name="Le Moue A."/>
            <person name="Lepere C."/>
            <person name="Malinsky S."/>
            <person name="Nowacki M."/>
            <person name="Nowak J.K."/>
            <person name="Plattner H."/>
            <person name="Poulain J."/>
            <person name="Ruiz F."/>
            <person name="Serrano V."/>
            <person name="Zagulski M."/>
            <person name="Dessen P."/>
            <person name="Betermier M."/>
            <person name="Weissenbach J."/>
            <person name="Scarpelli C."/>
            <person name="Schachter V."/>
            <person name="Sperling L."/>
            <person name="Meyer E."/>
            <person name="Cohen J."/>
            <person name="Wincker P."/>
        </authorList>
    </citation>
    <scope>NUCLEOTIDE SEQUENCE [LARGE SCALE GENOMIC DNA]</scope>
    <source>
        <strain evidence="1 2">Stock d4-2</strain>
    </source>
</reference>
<sequence length="354" mass="41987">MNQKERVFVDRNNEYAENEYFVGQKESRFHSNDQQINIQVESQLSTLSYIFDWITNDQLQELRSQILHQIKLLDQNVKTKYITTALSYILIKNTSGINETECIQQLLVRIQINIYQNKFNVKSRKLLKYLRMIKDDSQRDMNKLLQQVQYYQEKVRKYFFGQGQSLLLKLKKPKQTYTQLIEEILETNKQVMIRIFSLQLVKQFCVSKRPSRLVINLGYFAFQIQSIYILPGEYARIFRISINSLRHFSKGLINLLYQFVLRITGQGIEAQFKSCERSPQISQTIMNEGEFKKSPEDTSVSEPNIEIEGFKLLIIRKLINEFSTYQFLFADTEEEDEIFNECQEILNFSTNDNV</sequence>
<evidence type="ECO:0000313" key="2">
    <source>
        <dbReference type="Proteomes" id="UP000000600"/>
    </source>
</evidence>
<dbReference type="GeneID" id="5011381"/>
<dbReference type="InParanoid" id="A0BI32"/>
<dbReference type="AlphaFoldDB" id="A0BI32"/>
<accession>A0BI32</accession>
<name>A0BI32_PARTE</name>
<dbReference type="EMBL" id="CT867996">
    <property type="protein sequence ID" value="CAK58199.1"/>
    <property type="molecule type" value="Genomic_DNA"/>
</dbReference>
<dbReference type="Proteomes" id="UP000000600">
    <property type="component" value="Unassembled WGS sequence"/>
</dbReference>
<dbReference type="OrthoDB" id="292510at2759"/>
<gene>
    <name evidence="1" type="ORF">GSPATT00029235001</name>
</gene>